<sequence length="68" mass="7821">MAATLSATAILSCFFIVWKMFEIKRLTGQTYTYIRVKTAYPDTFATYYQTFFRGGALNRLLAYTQGEV</sequence>
<gene>
    <name evidence="1" type="ORF">Prevot485_3070</name>
</gene>
<accession>A0A6G8F218</accession>
<dbReference type="AlphaFoldDB" id="A0A6G8F218"/>
<protein>
    <submittedName>
        <fullName evidence="1">Uncharacterized protein</fullName>
    </submittedName>
</protein>
<organism evidence="1">
    <name type="scientific">uncultured Prevotella sp</name>
    <dbReference type="NCBI Taxonomy" id="159272"/>
    <lineage>
        <taxon>Bacteria</taxon>
        <taxon>Pseudomonadati</taxon>
        <taxon>Bacteroidota</taxon>
        <taxon>Bacteroidia</taxon>
        <taxon>Bacteroidales</taxon>
        <taxon>Prevotellaceae</taxon>
        <taxon>Prevotella</taxon>
        <taxon>environmental samples</taxon>
    </lineage>
</organism>
<reference evidence="1" key="1">
    <citation type="journal article" date="2020" name="J. ISSAAS">
        <title>Lactobacilli and other gastrointestinal microbiota of Peromyscus leucopus, reservoir host for agents of Lyme disease and other zoonoses in North America.</title>
        <authorList>
            <person name="Milovic A."/>
            <person name="Bassam K."/>
            <person name="Shao H."/>
            <person name="Chatzistamou I."/>
            <person name="Tufts D.M."/>
            <person name="Diuk-Wasser M."/>
            <person name="Barbour A.G."/>
        </authorList>
    </citation>
    <scope>NUCLEOTIDE SEQUENCE</scope>
    <source>
        <strain evidence="1">LL70</strain>
    </source>
</reference>
<name>A0A6G8F218_9BACT</name>
<proteinExistence type="predicted"/>
<evidence type="ECO:0000313" key="1">
    <source>
        <dbReference type="EMBL" id="QIM10208.1"/>
    </source>
</evidence>
<dbReference type="EMBL" id="MN990733">
    <property type="protein sequence ID" value="QIM10208.1"/>
    <property type="molecule type" value="Genomic_DNA"/>
</dbReference>